<feature type="domain" description="Glycine zipper 2TM" evidence="2">
    <location>
        <begin position="69"/>
        <end position="108"/>
    </location>
</feature>
<dbReference type="RefSeq" id="WP_145769972.1">
    <property type="nucleotide sequence ID" value="NZ_LR778301.1"/>
</dbReference>
<dbReference type="InterPro" id="IPR008816">
    <property type="entry name" value="Gly_zipper_2TM_dom"/>
</dbReference>
<gene>
    <name evidence="3" type="ORF">DENOEST_0681</name>
</gene>
<dbReference type="OrthoDB" id="5296356at2"/>
<evidence type="ECO:0000313" key="4">
    <source>
        <dbReference type="Proteomes" id="UP000515733"/>
    </source>
</evidence>
<feature type="signal peptide" evidence="1">
    <location>
        <begin position="1"/>
        <end position="26"/>
    </location>
</feature>
<reference evidence="3 4" key="1">
    <citation type="submission" date="2020-03" db="EMBL/GenBank/DDBJ databases">
        <authorList>
            <consortium name="Genoscope - CEA"/>
            <person name="William W."/>
        </authorList>
    </citation>
    <scope>NUCLEOTIDE SEQUENCE [LARGE SCALE GENOMIC DNA]</scope>
    <source>
        <strain evidence="4">DSM 16959</strain>
    </source>
</reference>
<evidence type="ECO:0000256" key="1">
    <source>
        <dbReference type="SAM" id="SignalP"/>
    </source>
</evidence>
<dbReference type="AlphaFoldDB" id="A0A6S6XPM8"/>
<accession>A0A6S6XPM8</accession>
<dbReference type="Pfam" id="PF05433">
    <property type="entry name" value="Rick_17kDa_Anti"/>
    <property type="match status" value="1"/>
</dbReference>
<organism evidence="3 4">
    <name type="scientific">Denitratisoma oestradiolicum</name>
    <dbReference type="NCBI Taxonomy" id="311182"/>
    <lineage>
        <taxon>Bacteria</taxon>
        <taxon>Pseudomonadati</taxon>
        <taxon>Pseudomonadota</taxon>
        <taxon>Betaproteobacteria</taxon>
        <taxon>Nitrosomonadales</taxon>
        <taxon>Sterolibacteriaceae</taxon>
        <taxon>Denitratisoma</taxon>
    </lineage>
</organism>
<keyword evidence="1" id="KW-0732">Signal</keyword>
<keyword evidence="4" id="KW-1185">Reference proteome</keyword>
<proteinExistence type="predicted"/>
<dbReference type="Proteomes" id="UP000515733">
    <property type="component" value="Chromosome"/>
</dbReference>
<sequence length="187" mass="19913">MTRQLPALLCVLTLSATLGSITSAWADPPAHAPAHGWRKKHDPYYQGYTGKKWESDYGIRSGRCDTRAAGAVLGGVLGGAIGAQVGQGAGREIAILLGTVTGAVLGAEAFGDLDRACVGHSLELARINQRVLWTNPTSGMRYEVMPQRDFAQDGRRCREYALRQGGGKAQRMAACAGADGRWESLGR</sequence>
<feature type="chain" id="PRO_5027620035" evidence="1">
    <location>
        <begin position="27"/>
        <end position="187"/>
    </location>
</feature>
<dbReference type="GO" id="GO:0019867">
    <property type="term" value="C:outer membrane"/>
    <property type="evidence" value="ECO:0007669"/>
    <property type="project" value="InterPro"/>
</dbReference>
<evidence type="ECO:0000259" key="2">
    <source>
        <dbReference type="Pfam" id="PF05433"/>
    </source>
</evidence>
<protein>
    <submittedName>
        <fullName evidence="3">Type I secretion protein ATPase</fullName>
    </submittedName>
</protein>
<dbReference type="EMBL" id="LR778301">
    <property type="protein sequence ID" value="CAB1367846.1"/>
    <property type="molecule type" value="Genomic_DNA"/>
</dbReference>
<name>A0A6S6XPM8_9PROT</name>
<dbReference type="KEGG" id="doe:DENOEST_0681"/>
<evidence type="ECO:0000313" key="3">
    <source>
        <dbReference type="EMBL" id="CAB1367846.1"/>
    </source>
</evidence>